<proteinExistence type="predicted"/>
<dbReference type="Proteomes" id="UP001162992">
    <property type="component" value="Chromosome 14"/>
</dbReference>
<gene>
    <name evidence="1" type="ORF">O6H91_14G025400</name>
</gene>
<sequence length="360" mass="40550">MAVQAQYPTNIITTDHRNRMRQSNFLSPASFGASDMEEIQQLQSAVTAGASNQFRLFGTIAAANPVQSTLNGKIDENDADLGCTYVATRKRTRESDDLFTAQRRQQFINLGDFPQNHPSTVLIPPSNGISMRLALDDNRINSTATSTSNRGESINFLSLLSEDIASQLQQQKDEIDHYIKAQGEQMRQIIEEKRQQHLTALLAAVEERMLKRLREKALEVEKVSRKNRELEDRIKQLSVEAHLWQKQAKSNEAMVTALRCNLQQAVALSREQSKEGCGDSEDDDAASSHHDNLADAHARAFKENRELKEQKTCRVCRCNDVSILLLPCRHLCLCKDCETRLDACPVCRSMKNASVQVYMA</sequence>
<organism evidence="1 2">
    <name type="scientific">Diphasiastrum complanatum</name>
    <name type="common">Issler's clubmoss</name>
    <name type="synonym">Lycopodium complanatum</name>
    <dbReference type="NCBI Taxonomy" id="34168"/>
    <lineage>
        <taxon>Eukaryota</taxon>
        <taxon>Viridiplantae</taxon>
        <taxon>Streptophyta</taxon>
        <taxon>Embryophyta</taxon>
        <taxon>Tracheophyta</taxon>
        <taxon>Lycopodiopsida</taxon>
        <taxon>Lycopodiales</taxon>
        <taxon>Lycopodiaceae</taxon>
        <taxon>Lycopodioideae</taxon>
        <taxon>Diphasiastrum</taxon>
    </lineage>
</organism>
<dbReference type="EMBL" id="CM055105">
    <property type="protein sequence ID" value="KAJ7530930.1"/>
    <property type="molecule type" value="Genomic_DNA"/>
</dbReference>
<keyword evidence="2" id="KW-1185">Reference proteome</keyword>
<reference evidence="2" key="1">
    <citation type="journal article" date="2024" name="Proc. Natl. Acad. Sci. U.S.A.">
        <title>Extraordinary preservation of gene collinearity over three hundred million years revealed in homosporous lycophytes.</title>
        <authorList>
            <person name="Li C."/>
            <person name="Wickell D."/>
            <person name="Kuo L.Y."/>
            <person name="Chen X."/>
            <person name="Nie B."/>
            <person name="Liao X."/>
            <person name="Peng D."/>
            <person name="Ji J."/>
            <person name="Jenkins J."/>
            <person name="Williams M."/>
            <person name="Shu S."/>
            <person name="Plott C."/>
            <person name="Barry K."/>
            <person name="Rajasekar S."/>
            <person name="Grimwood J."/>
            <person name="Han X."/>
            <person name="Sun S."/>
            <person name="Hou Z."/>
            <person name="He W."/>
            <person name="Dai G."/>
            <person name="Sun C."/>
            <person name="Schmutz J."/>
            <person name="Leebens-Mack J.H."/>
            <person name="Li F.W."/>
            <person name="Wang L."/>
        </authorList>
    </citation>
    <scope>NUCLEOTIDE SEQUENCE [LARGE SCALE GENOMIC DNA]</scope>
    <source>
        <strain evidence="2">cv. PW_Plant_1</strain>
    </source>
</reference>
<protein>
    <submittedName>
        <fullName evidence="1">Uncharacterized protein</fullName>
    </submittedName>
</protein>
<comment type="caution">
    <text evidence="1">The sequence shown here is derived from an EMBL/GenBank/DDBJ whole genome shotgun (WGS) entry which is preliminary data.</text>
</comment>
<name>A0ACC2BMG7_DIPCM</name>
<accession>A0ACC2BMG7</accession>
<evidence type="ECO:0000313" key="1">
    <source>
        <dbReference type="EMBL" id="KAJ7530930.1"/>
    </source>
</evidence>
<evidence type="ECO:0000313" key="2">
    <source>
        <dbReference type="Proteomes" id="UP001162992"/>
    </source>
</evidence>